<keyword evidence="3" id="KW-1003">Cell membrane</keyword>
<evidence type="ECO:0000256" key="2">
    <source>
        <dbReference type="ARBA" id="ARBA00022448"/>
    </source>
</evidence>
<feature type="transmembrane region" description="Helical" evidence="7">
    <location>
        <begin position="137"/>
        <end position="161"/>
    </location>
</feature>
<dbReference type="SUPFAM" id="SSF161098">
    <property type="entry name" value="MetI-like"/>
    <property type="match status" value="1"/>
</dbReference>
<keyword evidence="5 7" id="KW-1133">Transmembrane helix</keyword>
<dbReference type="PANTHER" id="PTHR43163:SF6">
    <property type="entry name" value="DIPEPTIDE TRANSPORT SYSTEM PERMEASE PROTEIN DPPB-RELATED"/>
    <property type="match status" value="1"/>
</dbReference>
<sequence>MNFSRYLLRRLGYSVFVLLGLSVVVFIIARLVPGDPARAALGPRATQEAVEALRAKLHLDKPIYVQYFFWLRSVFRGDFGESLYTRRPVIEDIREFLPATLELALFAGLFMAVFGLLLGVLSARYANTWVDNVIRVLAYLGIATPAFVVAIILILLFGMYYEVFPTIGRLSPGISAPPRLTGLLTLDSLLSGNWVALVDALKHLFLPALSLSLGGLFQEARITRASMLENARRDFVAAARAYGIPERVVIAKYLFKPSIIPTVSILGLDFASLIGNAFLVELLFNWPGLSRYGINVMLRKDIEAIVAVVMVLGVVFTVVNILVDLVVAYLDPRIRLVERGE</sequence>
<dbReference type="Gene3D" id="1.10.3720.10">
    <property type="entry name" value="MetI-like"/>
    <property type="match status" value="1"/>
</dbReference>
<keyword evidence="4 7" id="KW-0812">Transmembrane</keyword>
<comment type="caution">
    <text evidence="9">The sequence shown here is derived from an EMBL/GenBank/DDBJ whole genome shotgun (WGS) entry which is preliminary data.</text>
</comment>
<keyword evidence="6 7" id="KW-0472">Membrane</keyword>
<evidence type="ECO:0000256" key="5">
    <source>
        <dbReference type="ARBA" id="ARBA00022989"/>
    </source>
</evidence>
<protein>
    <submittedName>
        <fullName evidence="9">ABC transporter permease</fullName>
    </submittedName>
</protein>
<feature type="transmembrane region" description="Helical" evidence="7">
    <location>
        <begin position="304"/>
        <end position="330"/>
    </location>
</feature>
<dbReference type="CDD" id="cd06261">
    <property type="entry name" value="TM_PBP2"/>
    <property type="match status" value="1"/>
</dbReference>
<feature type="transmembrane region" description="Helical" evidence="7">
    <location>
        <begin position="194"/>
        <end position="217"/>
    </location>
</feature>
<dbReference type="AlphaFoldDB" id="A0A7V3YFX3"/>
<dbReference type="PANTHER" id="PTHR43163">
    <property type="entry name" value="DIPEPTIDE TRANSPORT SYSTEM PERMEASE PROTEIN DPPB-RELATED"/>
    <property type="match status" value="1"/>
</dbReference>
<evidence type="ECO:0000256" key="7">
    <source>
        <dbReference type="RuleBase" id="RU363032"/>
    </source>
</evidence>
<comment type="similarity">
    <text evidence="7">Belongs to the binding-protein-dependent transport system permease family.</text>
</comment>
<evidence type="ECO:0000256" key="4">
    <source>
        <dbReference type="ARBA" id="ARBA00022692"/>
    </source>
</evidence>
<feature type="transmembrane region" description="Helical" evidence="7">
    <location>
        <begin position="259"/>
        <end position="284"/>
    </location>
</feature>
<evidence type="ECO:0000256" key="1">
    <source>
        <dbReference type="ARBA" id="ARBA00004651"/>
    </source>
</evidence>
<keyword evidence="2 7" id="KW-0813">Transport</keyword>
<comment type="subcellular location">
    <subcellularLocation>
        <location evidence="1 7">Cell membrane</location>
        <topology evidence="1 7">Multi-pass membrane protein</topology>
    </subcellularLocation>
</comment>
<dbReference type="InterPro" id="IPR000515">
    <property type="entry name" value="MetI-like"/>
</dbReference>
<reference evidence="9" key="1">
    <citation type="journal article" date="2020" name="mSystems">
        <title>Genome- and Community-Level Interaction Insights into Carbon Utilization and Element Cycling Functions of Hydrothermarchaeota in Hydrothermal Sediment.</title>
        <authorList>
            <person name="Zhou Z."/>
            <person name="Liu Y."/>
            <person name="Xu W."/>
            <person name="Pan J."/>
            <person name="Luo Z.H."/>
            <person name="Li M."/>
        </authorList>
    </citation>
    <scope>NUCLEOTIDE SEQUENCE [LARGE SCALE GENOMIC DNA]</scope>
    <source>
        <strain evidence="9">SpSt-747</strain>
    </source>
</reference>
<dbReference type="GO" id="GO:0055085">
    <property type="term" value="P:transmembrane transport"/>
    <property type="evidence" value="ECO:0007669"/>
    <property type="project" value="InterPro"/>
</dbReference>
<dbReference type="Pfam" id="PF00528">
    <property type="entry name" value="BPD_transp_1"/>
    <property type="match status" value="1"/>
</dbReference>
<dbReference type="GO" id="GO:0005886">
    <property type="term" value="C:plasma membrane"/>
    <property type="evidence" value="ECO:0007669"/>
    <property type="project" value="UniProtKB-SubCell"/>
</dbReference>
<organism evidence="9">
    <name type="scientific">Candidatus Caldatribacterium californiense</name>
    <dbReference type="NCBI Taxonomy" id="1454726"/>
    <lineage>
        <taxon>Bacteria</taxon>
        <taxon>Pseudomonadati</taxon>
        <taxon>Atribacterota</taxon>
        <taxon>Atribacteria</taxon>
        <taxon>Atribacterales</taxon>
        <taxon>Candidatus Caldatribacteriaceae</taxon>
        <taxon>Candidatus Caldatribacterium</taxon>
    </lineage>
</organism>
<accession>A0A7V3YFX3</accession>
<dbReference type="EMBL" id="DTFV01000054">
    <property type="protein sequence ID" value="HGI30383.1"/>
    <property type="molecule type" value="Genomic_DNA"/>
</dbReference>
<dbReference type="InterPro" id="IPR045621">
    <property type="entry name" value="BPD_transp_1_N"/>
</dbReference>
<dbReference type="PROSITE" id="PS50928">
    <property type="entry name" value="ABC_TM1"/>
    <property type="match status" value="1"/>
</dbReference>
<feature type="transmembrane region" description="Helical" evidence="7">
    <location>
        <begin position="12"/>
        <end position="32"/>
    </location>
</feature>
<gene>
    <name evidence="9" type="ORF">ENV30_03635</name>
</gene>
<evidence type="ECO:0000256" key="3">
    <source>
        <dbReference type="ARBA" id="ARBA00022475"/>
    </source>
</evidence>
<dbReference type="Pfam" id="PF19300">
    <property type="entry name" value="BPD_transp_1_N"/>
    <property type="match status" value="1"/>
</dbReference>
<name>A0A7V3YFX3_9BACT</name>
<evidence type="ECO:0000256" key="6">
    <source>
        <dbReference type="ARBA" id="ARBA00023136"/>
    </source>
</evidence>
<feature type="transmembrane region" description="Helical" evidence="7">
    <location>
        <begin position="103"/>
        <end position="125"/>
    </location>
</feature>
<feature type="domain" description="ABC transmembrane type-1" evidence="8">
    <location>
        <begin position="97"/>
        <end position="327"/>
    </location>
</feature>
<proteinExistence type="inferred from homology"/>
<dbReference type="InterPro" id="IPR035906">
    <property type="entry name" value="MetI-like_sf"/>
</dbReference>
<evidence type="ECO:0000313" key="9">
    <source>
        <dbReference type="EMBL" id="HGI30383.1"/>
    </source>
</evidence>
<evidence type="ECO:0000259" key="8">
    <source>
        <dbReference type="PROSITE" id="PS50928"/>
    </source>
</evidence>